<dbReference type="Proteomes" id="UP000256337">
    <property type="component" value="Unassembled WGS sequence"/>
</dbReference>
<dbReference type="InterPro" id="IPR012166">
    <property type="entry name" value="Uncharacterised_RocB"/>
</dbReference>
<proteinExistence type="predicted"/>
<dbReference type="SUPFAM" id="SSF53187">
    <property type="entry name" value="Zn-dependent exopeptidases"/>
    <property type="match status" value="1"/>
</dbReference>
<dbReference type="Gene3D" id="3.40.630.10">
    <property type="entry name" value="Zn peptidases"/>
    <property type="match status" value="1"/>
</dbReference>
<reference evidence="1 2" key="1">
    <citation type="journal article" date="2018" name="Vet. Microbiol.">
        <title>Characterisation of Staphylococcus felis isolated from cats using whole genome sequencing.</title>
        <authorList>
            <person name="Worthing K."/>
            <person name="Pang S."/>
            <person name="Trott D.J."/>
            <person name="Abraham S."/>
            <person name="Coombs G.W."/>
            <person name="Jordan D."/>
            <person name="McIntyre L."/>
            <person name="Davies M.R."/>
            <person name="Norris J."/>
        </authorList>
    </citation>
    <scope>NUCLEOTIDE SEQUENCE [LARGE SCALE GENOMIC DNA]</scope>
    <source>
        <strain evidence="1 2">F25</strain>
    </source>
</reference>
<dbReference type="InterPro" id="IPR002933">
    <property type="entry name" value="Peptidase_M20"/>
</dbReference>
<evidence type="ECO:0000313" key="2">
    <source>
        <dbReference type="Proteomes" id="UP000256337"/>
    </source>
</evidence>
<name>A0AAX1RYP2_9STAP</name>
<comment type="caution">
    <text evidence="1">The sequence shown here is derived from an EMBL/GenBank/DDBJ whole genome shotgun (WGS) entry which is preliminary data.</text>
</comment>
<accession>A0AAX1RYP2</accession>
<protein>
    <submittedName>
        <fullName evidence="1">Arginine utilization protein RocB</fullName>
    </submittedName>
</protein>
<dbReference type="AlphaFoldDB" id="A0AAX1RYP2"/>
<dbReference type="EMBL" id="QKYD01000016">
    <property type="protein sequence ID" value="REI25189.1"/>
    <property type="molecule type" value="Genomic_DNA"/>
</dbReference>
<dbReference type="PIRSF" id="PIRSF010386">
    <property type="entry name" value="RocB"/>
    <property type="match status" value="1"/>
</dbReference>
<dbReference type="PANTHER" id="PTHR43808">
    <property type="entry name" value="ACETYLORNITHINE DEACETYLASE"/>
    <property type="match status" value="1"/>
</dbReference>
<dbReference type="Pfam" id="PF01546">
    <property type="entry name" value="Peptidase_M20"/>
    <property type="match status" value="1"/>
</dbReference>
<gene>
    <name evidence="1" type="ORF">DOS76_00785</name>
</gene>
<evidence type="ECO:0000313" key="1">
    <source>
        <dbReference type="EMBL" id="REI25189.1"/>
    </source>
</evidence>
<organism evidence="1 2">
    <name type="scientific">Staphylococcus felis</name>
    <dbReference type="NCBI Taxonomy" id="46127"/>
    <lineage>
        <taxon>Bacteria</taxon>
        <taxon>Bacillati</taxon>
        <taxon>Bacillota</taxon>
        <taxon>Bacilli</taxon>
        <taxon>Bacillales</taxon>
        <taxon>Staphylococcaceae</taxon>
        <taxon>Staphylococcus</taxon>
    </lineage>
</organism>
<dbReference type="InterPro" id="IPR050072">
    <property type="entry name" value="Peptidase_M20A"/>
</dbReference>
<dbReference type="RefSeq" id="WP_115856339.1">
    <property type="nucleotide sequence ID" value="NZ_CAJUZR010000022.1"/>
</dbReference>
<sequence length="535" mass="61566">MLTKWQSKLSRETLLKQLVAHSSVTHSSGERQFPYMIQDELMTLNYYKQHPELIHLVPTKDQRHAVVALYRAPHSKQTVTLISHYDTVGIEDYGTLQGHAFDMDEITHSFHQNQTYLDQDSIKDLKSGDYAFGRGSMDMKPGLMLHMSLLEKATIENWDVNLVLITVPDEEVNSQGMLAAVNYLDKLRLQYDLDIKLHLNSEPTFQQASYDHNHYYYTGSIGKIMPSVLVYGRETHVGTPAIGLSSNFILSYIQQEIEYSFDFKETFEDETTPMPVSLLMRDIKLQYDVQTPFRSIALFNLFLFERHADAVFEQFNQAVKSAVQKGMTVYEERIRQEGIALDFDMKVMSYHELYEHAIQHHQFSTVQQIIDDVVAVESEPYRQSIEIVDQLINLCRELGPTTITFFAPPYYPATNASYHPLIESIGETISNTLLTKFKRTSQRIHYFNGISDLSYVSPSPSGSKFKAYEMNTPVFDQTYTIPFEAIERIQAPLINCGPIGKDAHKVSERIHKNSAFEELPVVLETIIKRHFIKDN</sequence>
<dbReference type="GO" id="GO:0016787">
    <property type="term" value="F:hydrolase activity"/>
    <property type="evidence" value="ECO:0007669"/>
    <property type="project" value="InterPro"/>
</dbReference>
<dbReference type="PANTHER" id="PTHR43808:SF27">
    <property type="entry name" value="PROTEIN ROCB"/>
    <property type="match status" value="1"/>
</dbReference>